<accession>A0ABN8UXU1</accession>
<evidence type="ECO:0000256" key="1">
    <source>
        <dbReference type="SAM" id="MobiDB-lite"/>
    </source>
</evidence>
<keyword evidence="2" id="KW-0808">Transferase</keyword>
<feature type="region of interest" description="Disordered" evidence="1">
    <location>
        <begin position="1"/>
        <end position="25"/>
    </location>
</feature>
<evidence type="ECO:0000313" key="3">
    <source>
        <dbReference type="Proteomes" id="UP001154015"/>
    </source>
</evidence>
<sequence>MASRFLPDGPYGVHRGPARGSQGEERLLNTEKAAPRAAFAKCQRDESAGRRMSGPPPVLDRDLDLLRRHAPTLADDPGT</sequence>
<gene>
    <name evidence="2" type="ORF">SGL43_01221</name>
</gene>
<dbReference type="EMBL" id="CAKXYP010000003">
    <property type="protein sequence ID" value="CAH9414218.1"/>
    <property type="molecule type" value="Genomic_DNA"/>
</dbReference>
<keyword evidence="3" id="KW-1185">Reference proteome</keyword>
<comment type="caution">
    <text evidence="2">The sequence shown here is derived from an EMBL/GenBank/DDBJ whole genome shotgun (WGS) entry which is preliminary data.</text>
</comment>
<dbReference type="Proteomes" id="UP001154015">
    <property type="component" value="Unassembled WGS sequence"/>
</dbReference>
<protein>
    <submittedName>
        <fullName evidence="2">2-keto-3-deoxy-D-arabino-heptulosonate-7-phosphate synthase II (EC)</fullName>
        <ecNumber evidence="2">2.5.1.54</ecNumber>
    </submittedName>
</protein>
<name>A0ABN8UXU1_STRGL</name>
<evidence type="ECO:0000313" key="2">
    <source>
        <dbReference type="EMBL" id="CAH9414218.1"/>
    </source>
</evidence>
<organism evidence="2 3">
    <name type="scientific">Streptomyces globisporus</name>
    <dbReference type="NCBI Taxonomy" id="1908"/>
    <lineage>
        <taxon>Bacteria</taxon>
        <taxon>Bacillati</taxon>
        <taxon>Actinomycetota</taxon>
        <taxon>Actinomycetes</taxon>
        <taxon>Kitasatosporales</taxon>
        <taxon>Streptomycetaceae</taxon>
        <taxon>Streptomyces</taxon>
    </lineage>
</organism>
<reference evidence="2" key="1">
    <citation type="submission" date="2022-03" db="EMBL/GenBank/DDBJ databases">
        <authorList>
            <person name="Leyn A S."/>
        </authorList>
    </citation>
    <scope>NUCLEOTIDE SEQUENCE</scope>
    <source>
        <strain evidence="2">Streptomyces globisporus 4-3</strain>
    </source>
</reference>
<dbReference type="EC" id="2.5.1.54" evidence="2"/>
<dbReference type="GO" id="GO:0003849">
    <property type="term" value="F:3-deoxy-7-phosphoheptulonate synthase activity"/>
    <property type="evidence" value="ECO:0007669"/>
    <property type="project" value="UniProtKB-EC"/>
</dbReference>
<feature type="region of interest" description="Disordered" evidence="1">
    <location>
        <begin position="37"/>
        <end position="79"/>
    </location>
</feature>
<proteinExistence type="predicted"/>